<keyword evidence="1" id="KW-0812">Transmembrane</keyword>
<organism evidence="2 3">
    <name type="scientific">Paxillus rubicundulus Ve08.2h10</name>
    <dbReference type="NCBI Taxonomy" id="930991"/>
    <lineage>
        <taxon>Eukaryota</taxon>
        <taxon>Fungi</taxon>
        <taxon>Dikarya</taxon>
        <taxon>Basidiomycota</taxon>
        <taxon>Agaricomycotina</taxon>
        <taxon>Agaricomycetes</taxon>
        <taxon>Agaricomycetidae</taxon>
        <taxon>Boletales</taxon>
        <taxon>Paxilineae</taxon>
        <taxon>Paxillaceae</taxon>
        <taxon>Paxillus</taxon>
    </lineage>
</organism>
<reference evidence="3" key="2">
    <citation type="submission" date="2015-01" db="EMBL/GenBank/DDBJ databases">
        <title>Evolutionary Origins and Diversification of the Mycorrhizal Mutualists.</title>
        <authorList>
            <consortium name="DOE Joint Genome Institute"/>
            <consortium name="Mycorrhizal Genomics Consortium"/>
            <person name="Kohler A."/>
            <person name="Kuo A."/>
            <person name="Nagy L.G."/>
            <person name="Floudas D."/>
            <person name="Copeland A."/>
            <person name="Barry K.W."/>
            <person name="Cichocki N."/>
            <person name="Veneault-Fourrey C."/>
            <person name="LaButti K."/>
            <person name="Lindquist E.A."/>
            <person name="Lipzen A."/>
            <person name="Lundell T."/>
            <person name="Morin E."/>
            <person name="Murat C."/>
            <person name="Riley R."/>
            <person name="Ohm R."/>
            <person name="Sun H."/>
            <person name="Tunlid A."/>
            <person name="Henrissat B."/>
            <person name="Grigoriev I.V."/>
            <person name="Hibbett D.S."/>
            <person name="Martin F."/>
        </authorList>
    </citation>
    <scope>NUCLEOTIDE SEQUENCE [LARGE SCALE GENOMIC DNA]</scope>
    <source>
        <strain evidence="3">Ve08.2h10</strain>
    </source>
</reference>
<dbReference type="STRING" id="930991.A0A0D0D3N4"/>
<dbReference type="Proteomes" id="UP000054538">
    <property type="component" value="Unassembled WGS sequence"/>
</dbReference>
<keyword evidence="1" id="KW-0472">Membrane</keyword>
<protein>
    <submittedName>
        <fullName evidence="2">Unplaced genomic scaffold scaffold_1865, whole genome shotgun sequence</fullName>
    </submittedName>
</protein>
<reference evidence="2 3" key="1">
    <citation type="submission" date="2014-04" db="EMBL/GenBank/DDBJ databases">
        <authorList>
            <consortium name="DOE Joint Genome Institute"/>
            <person name="Kuo A."/>
            <person name="Kohler A."/>
            <person name="Jargeat P."/>
            <person name="Nagy L.G."/>
            <person name="Floudas D."/>
            <person name="Copeland A."/>
            <person name="Barry K.W."/>
            <person name="Cichocki N."/>
            <person name="Veneault-Fourrey C."/>
            <person name="LaButti K."/>
            <person name="Lindquist E.A."/>
            <person name="Lipzen A."/>
            <person name="Lundell T."/>
            <person name="Morin E."/>
            <person name="Murat C."/>
            <person name="Sun H."/>
            <person name="Tunlid A."/>
            <person name="Henrissat B."/>
            <person name="Grigoriev I.V."/>
            <person name="Hibbett D.S."/>
            <person name="Martin F."/>
            <person name="Nordberg H.P."/>
            <person name="Cantor M.N."/>
            <person name="Hua S.X."/>
        </authorList>
    </citation>
    <scope>NUCLEOTIDE SEQUENCE [LARGE SCALE GENOMIC DNA]</scope>
    <source>
        <strain evidence="2 3">Ve08.2h10</strain>
    </source>
</reference>
<dbReference type="OrthoDB" id="10062876at2759"/>
<sequence length="104" mass="12393">MCIFFILINGFQVFWNFRLQEKDFVASYINIPLFFCLYAYWKVTRKTRVRIVGERNFTKVCFLLTCCGRPWLTCSGKGIPSIAETETEYRRPHGFWERAADIVF</sequence>
<gene>
    <name evidence="2" type="ORF">PAXRUDRAFT_340110</name>
</gene>
<evidence type="ECO:0000313" key="2">
    <source>
        <dbReference type="EMBL" id="KIK78166.1"/>
    </source>
</evidence>
<keyword evidence="1" id="KW-1133">Transmembrane helix</keyword>
<proteinExistence type="predicted"/>
<dbReference type="HOGENOM" id="CLU_2250918_0_0_1"/>
<dbReference type="EMBL" id="KN826687">
    <property type="protein sequence ID" value="KIK78166.1"/>
    <property type="molecule type" value="Genomic_DNA"/>
</dbReference>
<feature type="transmembrane region" description="Helical" evidence="1">
    <location>
        <begin position="24"/>
        <end position="41"/>
    </location>
</feature>
<accession>A0A0D0D3N4</accession>
<dbReference type="AlphaFoldDB" id="A0A0D0D3N4"/>
<evidence type="ECO:0000313" key="3">
    <source>
        <dbReference type="Proteomes" id="UP000054538"/>
    </source>
</evidence>
<name>A0A0D0D3N4_9AGAM</name>
<keyword evidence="3" id="KW-1185">Reference proteome</keyword>
<dbReference type="InParanoid" id="A0A0D0D3N4"/>
<evidence type="ECO:0000256" key="1">
    <source>
        <dbReference type="SAM" id="Phobius"/>
    </source>
</evidence>